<feature type="transmembrane region" description="Helical" evidence="8">
    <location>
        <begin position="92"/>
        <end position="115"/>
    </location>
</feature>
<evidence type="ECO:0000256" key="1">
    <source>
        <dbReference type="ARBA" id="ARBA00004141"/>
    </source>
</evidence>
<accession>H1YF74</accession>
<dbReference type="InterPro" id="IPR024041">
    <property type="entry name" value="NH4_transpt_AmtB-like_dom"/>
</dbReference>
<evidence type="ECO:0000256" key="6">
    <source>
        <dbReference type="ARBA" id="ARBA00023136"/>
    </source>
</evidence>
<evidence type="ECO:0000256" key="3">
    <source>
        <dbReference type="ARBA" id="ARBA00022448"/>
    </source>
</evidence>
<dbReference type="Pfam" id="PF00909">
    <property type="entry name" value="Ammonium_transp"/>
    <property type="match status" value="1"/>
</dbReference>
<dbReference type="InterPro" id="IPR018047">
    <property type="entry name" value="Ammonium_transpt_CS"/>
</dbReference>
<dbReference type="InterPro" id="IPR001905">
    <property type="entry name" value="Ammonium_transpt"/>
</dbReference>
<dbReference type="OrthoDB" id="9814202at2"/>
<dbReference type="EMBL" id="CM001403">
    <property type="protein sequence ID" value="EHQ26213.1"/>
    <property type="molecule type" value="Genomic_DNA"/>
</dbReference>
<evidence type="ECO:0000256" key="8">
    <source>
        <dbReference type="RuleBase" id="RU362002"/>
    </source>
</evidence>
<feature type="domain" description="Ammonium transporter AmtB-like" evidence="9">
    <location>
        <begin position="92"/>
        <end position="533"/>
    </location>
</feature>
<dbReference type="Gene3D" id="1.10.3430.10">
    <property type="entry name" value="Ammonium transporter AmtB like domains"/>
    <property type="match status" value="1"/>
</dbReference>
<evidence type="ECO:0000256" key="2">
    <source>
        <dbReference type="ARBA" id="ARBA00005887"/>
    </source>
</evidence>
<dbReference type="eggNOG" id="COG0004">
    <property type="taxonomic scope" value="Bacteria"/>
</dbReference>
<feature type="transmembrane region" description="Helical" evidence="8">
    <location>
        <begin position="127"/>
        <end position="149"/>
    </location>
</feature>
<evidence type="ECO:0000256" key="5">
    <source>
        <dbReference type="ARBA" id="ARBA00022989"/>
    </source>
</evidence>
<name>H1YF74_9SPHI</name>
<comment type="subcellular location">
    <subcellularLocation>
        <location evidence="8">Cell membrane</location>
        <topology evidence="8">Multi-pass membrane protein</topology>
    </subcellularLocation>
    <subcellularLocation>
        <location evidence="1">Membrane</location>
        <topology evidence="1">Multi-pass membrane protein</topology>
    </subcellularLocation>
</comment>
<feature type="transmembrane region" description="Helical" evidence="8">
    <location>
        <begin position="400"/>
        <end position="419"/>
    </location>
</feature>
<feature type="transmembrane region" description="Helical" evidence="8">
    <location>
        <begin position="48"/>
        <end position="72"/>
    </location>
</feature>
<keyword evidence="11" id="KW-1185">Reference proteome</keyword>
<dbReference type="PANTHER" id="PTHR11730">
    <property type="entry name" value="AMMONIUM TRANSPORTER"/>
    <property type="match status" value="1"/>
</dbReference>
<protein>
    <recommendedName>
        <fullName evidence="8">Ammonium transporter</fullName>
    </recommendedName>
</protein>
<keyword evidence="6 8" id="KW-0472">Membrane</keyword>
<keyword evidence="3 8" id="KW-0813">Transport</keyword>
<evidence type="ECO:0000256" key="4">
    <source>
        <dbReference type="ARBA" id="ARBA00022692"/>
    </source>
</evidence>
<sequence length="553" mass="58297">MNLKNDKNKLLGLNLFKDSGGGKNTSSKWSTITPEQWKMGITIFSGKILGLMLVLAAMVTLPGLFGTSAHAAAAPGPTAIETNLMNSINTSWTLVAAFLVFGMQAGFVMLEAGFARTKETVNVLMECIFDTCLCGILFWAVGYAFMFGWGNGFIGWHGDPAGKITGAWFFLANIPDTYAATGIPLLAHWIFQYAFADTCSTIVSGAMIGRTSFRGDILYSIGITGFIYPIIGHWAWGPDGFLALMGSKGGFFESLGTGFRDFAGSTVVHTIGGIASLAGAIVLGPRFGRIFARDDKAKGGMPPPHNLTLAAIGGFILWFGWYGFNPGSTLSAMDMQGIGRIAANTTLAACGGGMAAMFIALWFGPTKGKFDLGYTINGFLAGLVAITCPCYWVSPGGAILLGLVAGVLTYVFMNVVEWFRVDDPVGAVTVHGINGIWGTLSLGLFACGKYGATGPTGADNSSPVAGLFYGGGFQVLEAQAIGSAIITVSTFVVCLVMMYIVMKLPHPWSLRVPIEAETGPGGLDVFEHGTGAYPDIAEEEIDLSKLGVAEYAK</sequence>
<dbReference type="InterPro" id="IPR029020">
    <property type="entry name" value="Ammonium/urea_transptr"/>
</dbReference>
<evidence type="ECO:0000313" key="11">
    <source>
        <dbReference type="Proteomes" id="UP000002774"/>
    </source>
</evidence>
<keyword evidence="4 8" id="KW-0812">Transmembrane</keyword>
<dbReference type="SUPFAM" id="SSF111352">
    <property type="entry name" value="Ammonium transporter"/>
    <property type="match status" value="1"/>
</dbReference>
<dbReference type="STRING" id="714943.Mucpa_2073"/>
<proteinExistence type="inferred from homology"/>
<feature type="transmembrane region" description="Helical" evidence="8">
    <location>
        <begin position="262"/>
        <end position="283"/>
    </location>
</feature>
<dbReference type="AlphaFoldDB" id="H1YF74"/>
<feature type="transmembrane region" description="Helical" evidence="8">
    <location>
        <begin position="178"/>
        <end position="196"/>
    </location>
</feature>
<dbReference type="PROSITE" id="PS01219">
    <property type="entry name" value="AMMONIUM_TRANSP"/>
    <property type="match status" value="1"/>
</dbReference>
<dbReference type="GO" id="GO:0005886">
    <property type="term" value="C:plasma membrane"/>
    <property type="evidence" value="ECO:0007669"/>
    <property type="project" value="UniProtKB-SubCell"/>
</dbReference>
<evidence type="ECO:0000256" key="7">
    <source>
        <dbReference type="ARBA" id="ARBA00023177"/>
    </source>
</evidence>
<dbReference type="Proteomes" id="UP000002774">
    <property type="component" value="Chromosome"/>
</dbReference>
<feature type="transmembrane region" description="Helical" evidence="8">
    <location>
        <begin position="480"/>
        <end position="501"/>
    </location>
</feature>
<dbReference type="GO" id="GO:0008519">
    <property type="term" value="F:ammonium channel activity"/>
    <property type="evidence" value="ECO:0007669"/>
    <property type="project" value="InterPro"/>
</dbReference>
<reference evidence="10" key="1">
    <citation type="submission" date="2011-09" db="EMBL/GenBank/DDBJ databases">
        <title>The permanent draft genome of Mucilaginibacter paludis DSM 18603.</title>
        <authorList>
            <consortium name="US DOE Joint Genome Institute (JGI-PGF)"/>
            <person name="Lucas S."/>
            <person name="Han J."/>
            <person name="Lapidus A."/>
            <person name="Bruce D."/>
            <person name="Goodwin L."/>
            <person name="Pitluck S."/>
            <person name="Peters L."/>
            <person name="Kyrpides N."/>
            <person name="Mavromatis K."/>
            <person name="Ivanova N."/>
            <person name="Mikhailova N."/>
            <person name="Held B."/>
            <person name="Detter J.C."/>
            <person name="Tapia R."/>
            <person name="Han C."/>
            <person name="Land M."/>
            <person name="Hauser L."/>
            <person name="Markowitz V."/>
            <person name="Cheng J.-F."/>
            <person name="Hugenholtz P."/>
            <person name="Woyke T."/>
            <person name="Wu D."/>
            <person name="Tindall B."/>
            <person name="Brambilla E."/>
            <person name="Klenk H.-P."/>
            <person name="Eisen J.A."/>
        </authorList>
    </citation>
    <scope>NUCLEOTIDE SEQUENCE [LARGE SCALE GENOMIC DNA]</scope>
    <source>
        <strain evidence="10">DSM 18603</strain>
    </source>
</reference>
<feature type="transmembrane region" description="Helical" evidence="8">
    <location>
        <begin position="304"/>
        <end position="321"/>
    </location>
</feature>
<dbReference type="NCBIfam" id="TIGR00836">
    <property type="entry name" value="amt"/>
    <property type="match status" value="1"/>
</dbReference>
<comment type="similarity">
    <text evidence="2 8">Belongs to the ammonia transporter channel (TC 1.A.11.2) family.</text>
</comment>
<feature type="transmembrane region" description="Helical" evidence="8">
    <location>
        <begin position="431"/>
        <end position="452"/>
    </location>
</feature>
<gene>
    <name evidence="10" type="ORF">Mucpa_2073</name>
</gene>
<feature type="transmembrane region" description="Helical" evidence="8">
    <location>
        <begin position="374"/>
        <end position="394"/>
    </location>
</feature>
<keyword evidence="5 8" id="KW-1133">Transmembrane helix</keyword>
<dbReference type="RefSeq" id="WP_008506241.1">
    <property type="nucleotide sequence ID" value="NZ_CM001403.1"/>
</dbReference>
<dbReference type="PANTHER" id="PTHR11730:SF6">
    <property type="entry name" value="AMMONIUM TRANSPORTER"/>
    <property type="match status" value="1"/>
</dbReference>
<dbReference type="GO" id="GO:0097272">
    <property type="term" value="P:ammonium homeostasis"/>
    <property type="evidence" value="ECO:0007669"/>
    <property type="project" value="TreeGrafter"/>
</dbReference>
<evidence type="ECO:0000313" key="10">
    <source>
        <dbReference type="EMBL" id="EHQ26213.1"/>
    </source>
</evidence>
<organism evidence="10 11">
    <name type="scientific">Mucilaginibacter paludis DSM 18603</name>
    <dbReference type="NCBI Taxonomy" id="714943"/>
    <lineage>
        <taxon>Bacteria</taxon>
        <taxon>Pseudomonadati</taxon>
        <taxon>Bacteroidota</taxon>
        <taxon>Sphingobacteriia</taxon>
        <taxon>Sphingobacteriales</taxon>
        <taxon>Sphingobacteriaceae</taxon>
        <taxon>Mucilaginibacter</taxon>
    </lineage>
</organism>
<feature type="transmembrane region" description="Helical" evidence="8">
    <location>
        <begin position="341"/>
        <end position="362"/>
    </location>
</feature>
<keyword evidence="7 8" id="KW-0924">Ammonia transport</keyword>
<feature type="transmembrane region" description="Helical" evidence="8">
    <location>
        <begin position="217"/>
        <end position="236"/>
    </location>
</feature>
<evidence type="ECO:0000259" key="9">
    <source>
        <dbReference type="Pfam" id="PF00909"/>
    </source>
</evidence>
<dbReference type="HOGENOM" id="CLU_000445_33_1_10"/>